<dbReference type="PROSITE" id="PS51399">
    <property type="entry name" value="SEP"/>
    <property type="match status" value="1"/>
</dbReference>
<keyword evidence="1" id="KW-0472">Membrane</keyword>
<accession>A0A2P6S2B2</accession>
<evidence type="ECO:0000313" key="3">
    <source>
        <dbReference type="EMBL" id="PRQ52796.1"/>
    </source>
</evidence>
<organism evidence="3 4">
    <name type="scientific">Rosa chinensis</name>
    <name type="common">China rose</name>
    <dbReference type="NCBI Taxonomy" id="74649"/>
    <lineage>
        <taxon>Eukaryota</taxon>
        <taxon>Viridiplantae</taxon>
        <taxon>Streptophyta</taxon>
        <taxon>Embryophyta</taxon>
        <taxon>Tracheophyta</taxon>
        <taxon>Spermatophyta</taxon>
        <taxon>Magnoliopsida</taxon>
        <taxon>eudicotyledons</taxon>
        <taxon>Gunneridae</taxon>
        <taxon>Pentapetalae</taxon>
        <taxon>rosids</taxon>
        <taxon>fabids</taxon>
        <taxon>Rosales</taxon>
        <taxon>Rosaceae</taxon>
        <taxon>Rosoideae</taxon>
        <taxon>Rosoideae incertae sedis</taxon>
        <taxon>Rosa</taxon>
    </lineage>
</organism>
<dbReference type="GO" id="GO:0005829">
    <property type="term" value="C:cytosol"/>
    <property type="evidence" value="ECO:0007669"/>
    <property type="project" value="TreeGrafter"/>
</dbReference>
<reference evidence="3 4" key="1">
    <citation type="journal article" date="2018" name="Nat. Genet.">
        <title>The Rosa genome provides new insights in the design of modern roses.</title>
        <authorList>
            <person name="Bendahmane M."/>
        </authorList>
    </citation>
    <scope>NUCLEOTIDE SEQUENCE [LARGE SCALE GENOMIC DNA]</scope>
    <source>
        <strain evidence="4">cv. Old Blush</strain>
    </source>
</reference>
<evidence type="ECO:0000313" key="4">
    <source>
        <dbReference type="Proteomes" id="UP000238479"/>
    </source>
</evidence>
<dbReference type="PANTHER" id="PTHR23333">
    <property type="entry name" value="UBX DOMAIN CONTAINING PROTEIN"/>
    <property type="match status" value="1"/>
</dbReference>
<gene>
    <name evidence="3" type="ORF">RchiOBHm_Chr2g0159391</name>
</gene>
<name>A0A2P6S2B2_ROSCH</name>
<dbReference type="Proteomes" id="UP000238479">
    <property type="component" value="Chromosome 2"/>
</dbReference>
<dbReference type="GO" id="GO:0061025">
    <property type="term" value="P:membrane fusion"/>
    <property type="evidence" value="ECO:0007669"/>
    <property type="project" value="TreeGrafter"/>
</dbReference>
<dbReference type="SUPFAM" id="SSF102848">
    <property type="entry name" value="NSFL1 (p97 ATPase) cofactor p47, SEP domain"/>
    <property type="match status" value="1"/>
</dbReference>
<dbReference type="AlphaFoldDB" id="A0A2P6S2B2"/>
<proteinExistence type="predicted"/>
<feature type="domain" description="SEP" evidence="2">
    <location>
        <begin position="117"/>
        <end position="184"/>
    </location>
</feature>
<dbReference type="GO" id="GO:0007030">
    <property type="term" value="P:Golgi organization"/>
    <property type="evidence" value="ECO:0007669"/>
    <property type="project" value="TreeGrafter"/>
</dbReference>
<keyword evidence="4" id="KW-1185">Reference proteome</keyword>
<dbReference type="EMBL" id="PDCK01000040">
    <property type="protein sequence ID" value="PRQ52796.1"/>
    <property type="molecule type" value="Genomic_DNA"/>
</dbReference>
<protein>
    <submittedName>
        <fullName evidence="3">Putative SEP domain-containing protein</fullName>
    </submittedName>
</protein>
<dbReference type="InterPro" id="IPR012989">
    <property type="entry name" value="SEP_domain"/>
</dbReference>
<dbReference type="GO" id="GO:0043161">
    <property type="term" value="P:proteasome-mediated ubiquitin-dependent protein catabolic process"/>
    <property type="evidence" value="ECO:0007669"/>
    <property type="project" value="TreeGrafter"/>
</dbReference>
<dbReference type="GO" id="GO:0005634">
    <property type="term" value="C:nucleus"/>
    <property type="evidence" value="ECO:0007669"/>
    <property type="project" value="TreeGrafter"/>
</dbReference>
<dbReference type="SMART" id="SM00553">
    <property type="entry name" value="SEP"/>
    <property type="match status" value="1"/>
</dbReference>
<dbReference type="GO" id="GO:0043130">
    <property type="term" value="F:ubiquitin binding"/>
    <property type="evidence" value="ECO:0007669"/>
    <property type="project" value="TreeGrafter"/>
</dbReference>
<evidence type="ECO:0000259" key="2">
    <source>
        <dbReference type="PROSITE" id="PS51399"/>
    </source>
</evidence>
<dbReference type="Pfam" id="PF08059">
    <property type="entry name" value="SEP"/>
    <property type="match status" value="1"/>
</dbReference>
<comment type="caution">
    <text evidence="3">The sequence shown here is derived from an EMBL/GenBank/DDBJ whole genome shotgun (WGS) entry which is preliminary data.</text>
</comment>
<feature type="transmembrane region" description="Helical" evidence="1">
    <location>
        <begin position="165"/>
        <end position="185"/>
    </location>
</feature>
<evidence type="ECO:0000256" key="1">
    <source>
        <dbReference type="SAM" id="Phobius"/>
    </source>
</evidence>
<dbReference type="PANTHER" id="PTHR23333:SF20">
    <property type="entry name" value="NSFL1 COFACTOR P47"/>
    <property type="match status" value="1"/>
</dbReference>
<keyword evidence="1" id="KW-0812">Transmembrane</keyword>
<dbReference type="InterPro" id="IPR036241">
    <property type="entry name" value="NSFL1C_SEP_dom_sf"/>
</dbReference>
<dbReference type="Gramene" id="PRQ52796">
    <property type="protein sequence ID" value="PRQ52796"/>
    <property type="gene ID" value="RchiOBHm_Chr2g0159391"/>
</dbReference>
<sequence>MGLTVTPMSPMSTTLVARKGIFLFGSQNFGVKLLAFSLVRIICWFSNVNIESNDLCYGMLVQDPTRGGGDVDSIFTQARQFAQGPLEPSSSSKSFTGTARTLTGETVPTAAPQPPESINHTITLWRNGFSIDDGPLRRLDDPENAAFLEVSFHEIIQSFQLFSELYTFFYFFSIPAFVLSEVYSLPFL</sequence>
<dbReference type="STRING" id="74649.A0A2P6S2B2"/>
<dbReference type="GO" id="GO:0000045">
    <property type="term" value="P:autophagosome assembly"/>
    <property type="evidence" value="ECO:0007669"/>
    <property type="project" value="TreeGrafter"/>
</dbReference>
<dbReference type="Gene3D" id="3.30.420.210">
    <property type="entry name" value="SEP domain"/>
    <property type="match status" value="1"/>
</dbReference>
<dbReference type="GO" id="GO:0031468">
    <property type="term" value="P:nuclear membrane reassembly"/>
    <property type="evidence" value="ECO:0007669"/>
    <property type="project" value="TreeGrafter"/>
</dbReference>
<keyword evidence="1" id="KW-1133">Transmembrane helix</keyword>